<comment type="domain">
    <text evidence="11">The DHHC domain is required for palmitoyltransferase activity.</text>
</comment>
<gene>
    <name evidence="13" type="ORF">METBISCDRAFT_30986</name>
</gene>
<comment type="similarity">
    <text evidence="9">Belongs to the DHHC palmitoyltransferase family. ERF2/ZDHHC9 subfamily.</text>
</comment>
<evidence type="ECO:0000256" key="6">
    <source>
        <dbReference type="ARBA" id="ARBA00023139"/>
    </source>
</evidence>
<keyword evidence="6" id="KW-0564">Palmitate</keyword>
<comment type="subcellular location">
    <subcellularLocation>
        <location evidence="1">Endoplasmic reticulum membrane</location>
        <topology evidence="1">Multi-pass membrane protein</topology>
    </subcellularLocation>
</comment>
<keyword evidence="7" id="KW-0449">Lipoprotein</keyword>
<evidence type="ECO:0000256" key="9">
    <source>
        <dbReference type="ARBA" id="ARBA00023463"/>
    </source>
</evidence>
<dbReference type="PANTHER" id="PTHR22883:SF43">
    <property type="entry name" value="PALMITOYLTRANSFERASE APP"/>
    <property type="match status" value="1"/>
</dbReference>
<dbReference type="EC" id="2.3.1.225" evidence="11"/>
<evidence type="ECO:0000256" key="2">
    <source>
        <dbReference type="ARBA" id="ARBA00022679"/>
    </source>
</evidence>
<dbReference type="OrthoDB" id="9909019at2759"/>
<dbReference type="PROSITE" id="PS50216">
    <property type="entry name" value="DHHC"/>
    <property type="match status" value="1"/>
</dbReference>
<dbReference type="EMBL" id="ML004460">
    <property type="protein sequence ID" value="RKP30382.1"/>
    <property type="molecule type" value="Genomic_DNA"/>
</dbReference>
<dbReference type="AlphaFoldDB" id="A0A4P9ZDD5"/>
<keyword evidence="3 11" id="KW-0812">Transmembrane</keyword>
<dbReference type="PANTHER" id="PTHR22883">
    <property type="entry name" value="ZINC FINGER DHHC DOMAIN CONTAINING PROTEIN"/>
    <property type="match status" value="1"/>
</dbReference>
<sequence length="338" mass="38737">MSVSQSIRYAVDWWVNWVVTDPNRVSEDQKRRKYQVATDTPHVYLLGGRLFFVKKKPYSIAIGVVIVAAGVLYWVSEAAWAWRNQSPAVVLVFTYLWLLSLFYLVKSSTGNPGIQPKNVHVPFDPMKLTEKGPDEYFDTISLPYCTDRYVGVSVKYCAACHIWRLPRMSHCLVCNVCVERHDHHCVYLNNCVGRGNYRYFLWFLLVVLLTCVYLATLMFLRCFRYRDAEHPSFTAFVAHSPITLILAAVASVGLVYPLTILLFHLYLTAQNITTREYLNHARADPTYVNVYDTHSVCRNVALNWLEPPYDIRVVRPCDAATDNLMSKVLPLLSSYSAG</sequence>
<evidence type="ECO:0000256" key="8">
    <source>
        <dbReference type="ARBA" id="ARBA00023315"/>
    </source>
</evidence>
<evidence type="ECO:0000256" key="3">
    <source>
        <dbReference type="ARBA" id="ARBA00022692"/>
    </source>
</evidence>
<evidence type="ECO:0000256" key="11">
    <source>
        <dbReference type="RuleBase" id="RU079119"/>
    </source>
</evidence>
<keyword evidence="14" id="KW-1185">Reference proteome</keyword>
<reference evidence="14" key="1">
    <citation type="journal article" date="2018" name="Nat. Microbiol.">
        <title>Leveraging single-cell genomics to expand the fungal tree of life.</title>
        <authorList>
            <person name="Ahrendt S.R."/>
            <person name="Quandt C.A."/>
            <person name="Ciobanu D."/>
            <person name="Clum A."/>
            <person name="Salamov A."/>
            <person name="Andreopoulos B."/>
            <person name="Cheng J.F."/>
            <person name="Woyke T."/>
            <person name="Pelin A."/>
            <person name="Henrissat B."/>
            <person name="Reynolds N.K."/>
            <person name="Benny G.L."/>
            <person name="Smith M.E."/>
            <person name="James T.Y."/>
            <person name="Grigoriev I.V."/>
        </authorList>
    </citation>
    <scope>NUCLEOTIDE SEQUENCE [LARGE SCALE GENOMIC DNA]</scope>
    <source>
        <strain evidence="14">Baker2002</strain>
    </source>
</reference>
<keyword evidence="8 11" id="KW-0012">Acyltransferase</keyword>
<dbReference type="InterPro" id="IPR001594">
    <property type="entry name" value="Palmitoyltrfase_DHHC"/>
</dbReference>
<keyword evidence="2 11" id="KW-0808">Transferase</keyword>
<organism evidence="13 14">
    <name type="scientific">Metschnikowia bicuspidata</name>
    <dbReference type="NCBI Taxonomy" id="27322"/>
    <lineage>
        <taxon>Eukaryota</taxon>
        <taxon>Fungi</taxon>
        <taxon>Dikarya</taxon>
        <taxon>Ascomycota</taxon>
        <taxon>Saccharomycotina</taxon>
        <taxon>Pichiomycetes</taxon>
        <taxon>Metschnikowiaceae</taxon>
        <taxon>Metschnikowia</taxon>
    </lineage>
</organism>
<feature type="transmembrane region" description="Helical" evidence="11">
    <location>
        <begin position="58"/>
        <end position="76"/>
    </location>
</feature>
<evidence type="ECO:0000256" key="7">
    <source>
        <dbReference type="ARBA" id="ARBA00023288"/>
    </source>
</evidence>
<evidence type="ECO:0000313" key="13">
    <source>
        <dbReference type="EMBL" id="RKP30382.1"/>
    </source>
</evidence>
<dbReference type="GO" id="GO:0019706">
    <property type="term" value="F:protein-cysteine S-palmitoyltransferase activity"/>
    <property type="evidence" value="ECO:0007669"/>
    <property type="project" value="UniProtKB-EC"/>
</dbReference>
<keyword evidence="5 11" id="KW-0472">Membrane</keyword>
<name>A0A4P9ZDD5_9ASCO</name>
<evidence type="ECO:0000256" key="5">
    <source>
        <dbReference type="ARBA" id="ARBA00023136"/>
    </source>
</evidence>
<feature type="transmembrane region" description="Helical" evidence="11">
    <location>
        <begin position="199"/>
        <end position="220"/>
    </location>
</feature>
<dbReference type="Pfam" id="PF01529">
    <property type="entry name" value="DHHC"/>
    <property type="match status" value="1"/>
</dbReference>
<dbReference type="InterPro" id="IPR039859">
    <property type="entry name" value="PFA4/ZDH16/20/ERF2-like"/>
</dbReference>
<proteinExistence type="inferred from homology"/>
<protein>
    <recommendedName>
        <fullName evidence="11">Palmitoyltransferase</fullName>
        <ecNumber evidence="11">2.3.1.225</ecNumber>
    </recommendedName>
</protein>
<comment type="catalytic activity">
    <reaction evidence="10 11">
        <text>L-cysteinyl-[protein] + hexadecanoyl-CoA = S-hexadecanoyl-L-cysteinyl-[protein] + CoA</text>
        <dbReference type="Rhea" id="RHEA:36683"/>
        <dbReference type="Rhea" id="RHEA-COMP:10131"/>
        <dbReference type="Rhea" id="RHEA-COMP:11032"/>
        <dbReference type="ChEBI" id="CHEBI:29950"/>
        <dbReference type="ChEBI" id="CHEBI:57287"/>
        <dbReference type="ChEBI" id="CHEBI:57379"/>
        <dbReference type="ChEBI" id="CHEBI:74151"/>
        <dbReference type="EC" id="2.3.1.225"/>
    </reaction>
</comment>
<evidence type="ECO:0000256" key="10">
    <source>
        <dbReference type="ARBA" id="ARBA00048048"/>
    </source>
</evidence>
<evidence type="ECO:0000313" key="14">
    <source>
        <dbReference type="Proteomes" id="UP000268321"/>
    </source>
</evidence>
<evidence type="ECO:0000256" key="4">
    <source>
        <dbReference type="ARBA" id="ARBA00022989"/>
    </source>
</evidence>
<evidence type="ECO:0000259" key="12">
    <source>
        <dbReference type="Pfam" id="PF01529"/>
    </source>
</evidence>
<accession>A0A4P9ZDD5</accession>
<dbReference type="Proteomes" id="UP000268321">
    <property type="component" value="Unassembled WGS sequence"/>
</dbReference>
<dbReference type="GO" id="GO:0005794">
    <property type="term" value="C:Golgi apparatus"/>
    <property type="evidence" value="ECO:0007669"/>
    <property type="project" value="TreeGrafter"/>
</dbReference>
<evidence type="ECO:0000256" key="1">
    <source>
        <dbReference type="ARBA" id="ARBA00004477"/>
    </source>
</evidence>
<feature type="transmembrane region" description="Helical" evidence="11">
    <location>
        <begin position="88"/>
        <end position="105"/>
    </location>
</feature>
<dbReference type="GO" id="GO:0006612">
    <property type="term" value="P:protein targeting to membrane"/>
    <property type="evidence" value="ECO:0007669"/>
    <property type="project" value="TreeGrafter"/>
</dbReference>
<feature type="domain" description="Palmitoyltransferase DHHC" evidence="12">
    <location>
        <begin position="155"/>
        <end position="280"/>
    </location>
</feature>
<dbReference type="GO" id="GO:0005789">
    <property type="term" value="C:endoplasmic reticulum membrane"/>
    <property type="evidence" value="ECO:0007669"/>
    <property type="project" value="UniProtKB-SubCell"/>
</dbReference>
<keyword evidence="4 11" id="KW-1133">Transmembrane helix</keyword>
<feature type="transmembrane region" description="Helical" evidence="11">
    <location>
        <begin position="240"/>
        <end position="267"/>
    </location>
</feature>